<dbReference type="Proteomes" id="UP000184327">
    <property type="component" value="Unassembled WGS sequence"/>
</dbReference>
<comment type="function">
    <text evidence="4">PPIases accelerate the folding of proteins. It catalyzes the cis-trans isomerization of proline imidic peptide bonds in oligopeptides.</text>
</comment>
<evidence type="ECO:0000259" key="5">
    <source>
        <dbReference type="PROSITE" id="PS50072"/>
    </source>
</evidence>
<feature type="domain" description="PPIase cyclophilin-type" evidence="5">
    <location>
        <begin position="41"/>
        <end position="195"/>
    </location>
</feature>
<keyword evidence="7" id="KW-1185">Reference proteome</keyword>
<keyword evidence="3 4" id="KW-0413">Isomerase</keyword>
<feature type="chain" id="PRO_5011827604" description="Peptidyl-prolyl cis-trans isomerase" evidence="4">
    <location>
        <begin position="30"/>
        <end position="198"/>
    </location>
</feature>
<dbReference type="Gene3D" id="2.40.100.10">
    <property type="entry name" value="Cyclophilin-like"/>
    <property type="match status" value="1"/>
</dbReference>
<dbReference type="SUPFAM" id="SSF50891">
    <property type="entry name" value="Cyclophilin-like"/>
    <property type="match status" value="1"/>
</dbReference>
<accession>A0A1M4VAH8</accession>
<feature type="signal peptide" evidence="4">
    <location>
        <begin position="1"/>
        <end position="29"/>
    </location>
</feature>
<dbReference type="OrthoDB" id="9807797at2"/>
<evidence type="ECO:0000313" key="6">
    <source>
        <dbReference type="EMBL" id="SHE65903.1"/>
    </source>
</evidence>
<dbReference type="PANTHER" id="PTHR43246">
    <property type="entry name" value="PEPTIDYL-PROLYL CIS-TRANS ISOMERASE CYP38, CHLOROPLASTIC"/>
    <property type="match status" value="1"/>
</dbReference>
<dbReference type="PROSITE" id="PS00170">
    <property type="entry name" value="CSA_PPIASE_1"/>
    <property type="match status" value="1"/>
</dbReference>
<dbReference type="RefSeq" id="WP_073354593.1">
    <property type="nucleotide sequence ID" value="NZ_FQUZ01000005.1"/>
</dbReference>
<dbReference type="InterPro" id="IPR044665">
    <property type="entry name" value="E_coli_cyclophilin_A-like"/>
</dbReference>
<name>A0A1M4VAH8_9BURK</name>
<dbReference type="GO" id="GO:0003755">
    <property type="term" value="F:peptidyl-prolyl cis-trans isomerase activity"/>
    <property type="evidence" value="ECO:0007669"/>
    <property type="project" value="UniProtKB-UniRule"/>
</dbReference>
<dbReference type="Pfam" id="PF00160">
    <property type="entry name" value="Pro_isomerase"/>
    <property type="match status" value="1"/>
</dbReference>
<dbReference type="PROSITE" id="PS50072">
    <property type="entry name" value="CSA_PPIASE_2"/>
    <property type="match status" value="1"/>
</dbReference>
<keyword evidence="2 4" id="KW-0697">Rotamase</keyword>
<dbReference type="InterPro" id="IPR020892">
    <property type="entry name" value="Cyclophilin-type_PPIase_CS"/>
</dbReference>
<dbReference type="STRING" id="1122156.SAMN02745117_00636"/>
<gene>
    <name evidence="6" type="ORF">SAMN02745117_00636</name>
</gene>
<dbReference type="InterPro" id="IPR002130">
    <property type="entry name" value="Cyclophilin-type_PPIase_dom"/>
</dbReference>
<evidence type="ECO:0000256" key="2">
    <source>
        <dbReference type="ARBA" id="ARBA00023110"/>
    </source>
</evidence>
<dbReference type="GO" id="GO:0006457">
    <property type="term" value="P:protein folding"/>
    <property type="evidence" value="ECO:0007669"/>
    <property type="project" value="InterPro"/>
</dbReference>
<protein>
    <recommendedName>
        <fullName evidence="4">Peptidyl-prolyl cis-trans isomerase</fullName>
        <shortName evidence="4">PPIase</shortName>
        <ecNumber evidence="4">5.2.1.8</ecNumber>
    </recommendedName>
</protein>
<comment type="similarity">
    <text evidence="1 4">Belongs to the cyclophilin-type PPIase family.</text>
</comment>
<reference evidence="6 7" key="1">
    <citation type="submission" date="2016-11" db="EMBL/GenBank/DDBJ databases">
        <authorList>
            <person name="Jaros S."/>
            <person name="Januszkiewicz K."/>
            <person name="Wedrychowicz H."/>
        </authorList>
    </citation>
    <scope>NUCLEOTIDE SEQUENCE [LARGE SCALE GENOMIC DNA]</scope>
    <source>
        <strain evidence="6 7">DSM 16112</strain>
    </source>
</reference>
<evidence type="ECO:0000313" key="7">
    <source>
        <dbReference type="Proteomes" id="UP000184327"/>
    </source>
</evidence>
<proteinExistence type="inferred from homology"/>
<evidence type="ECO:0000256" key="4">
    <source>
        <dbReference type="RuleBase" id="RU363019"/>
    </source>
</evidence>
<dbReference type="CDD" id="cd01920">
    <property type="entry name" value="cyclophilin_EcCYP_like"/>
    <property type="match status" value="1"/>
</dbReference>
<organism evidence="6 7">
    <name type="scientific">Lampropedia hyalina DSM 16112</name>
    <dbReference type="NCBI Taxonomy" id="1122156"/>
    <lineage>
        <taxon>Bacteria</taxon>
        <taxon>Pseudomonadati</taxon>
        <taxon>Pseudomonadota</taxon>
        <taxon>Betaproteobacteria</taxon>
        <taxon>Burkholderiales</taxon>
        <taxon>Comamonadaceae</taxon>
        <taxon>Lampropedia</taxon>
    </lineage>
</organism>
<dbReference type="AlphaFoldDB" id="A0A1M4VAH8"/>
<evidence type="ECO:0000256" key="3">
    <source>
        <dbReference type="ARBA" id="ARBA00023235"/>
    </source>
</evidence>
<dbReference type="PRINTS" id="PR00153">
    <property type="entry name" value="CSAPPISMRASE"/>
</dbReference>
<evidence type="ECO:0000256" key="1">
    <source>
        <dbReference type="ARBA" id="ARBA00007365"/>
    </source>
</evidence>
<sequence length="198" mass="21381">MSLFNSKRHTLHALLAVTLGGMCLPAVQAQSRAAAPQVKLHTSQGDIVLELNPEKAPQTVANFLQYVDDKHYDGTVFHRVIGNFMIQGGGFDANLVQKKTRPAIPLEAFNGLKNERGTIAMARTGAPHSATSQFFINVENNTSLNARSPRDGYAVFGKVVQGMDVVDAIRKVPTGRRGPHSDVPVEAVTILSASRVQP</sequence>
<comment type="catalytic activity">
    <reaction evidence="4">
        <text>[protein]-peptidylproline (omega=180) = [protein]-peptidylproline (omega=0)</text>
        <dbReference type="Rhea" id="RHEA:16237"/>
        <dbReference type="Rhea" id="RHEA-COMP:10747"/>
        <dbReference type="Rhea" id="RHEA-COMP:10748"/>
        <dbReference type="ChEBI" id="CHEBI:83833"/>
        <dbReference type="ChEBI" id="CHEBI:83834"/>
        <dbReference type="EC" id="5.2.1.8"/>
    </reaction>
</comment>
<dbReference type="EC" id="5.2.1.8" evidence="4"/>
<dbReference type="InterPro" id="IPR029000">
    <property type="entry name" value="Cyclophilin-like_dom_sf"/>
</dbReference>
<dbReference type="EMBL" id="FQUZ01000005">
    <property type="protein sequence ID" value="SHE65903.1"/>
    <property type="molecule type" value="Genomic_DNA"/>
</dbReference>
<keyword evidence="4" id="KW-0732">Signal</keyword>